<evidence type="ECO:0000313" key="1">
    <source>
        <dbReference type="EMBL" id="JAS20521.1"/>
    </source>
</evidence>
<dbReference type="Gene3D" id="3.80.10.10">
    <property type="entry name" value="Ribonuclease Inhibitor"/>
    <property type="match status" value="1"/>
</dbReference>
<dbReference type="SUPFAM" id="SSF52047">
    <property type="entry name" value="RNI-like"/>
    <property type="match status" value="1"/>
</dbReference>
<dbReference type="InterPro" id="IPR032675">
    <property type="entry name" value="LRR_dom_sf"/>
</dbReference>
<protein>
    <submittedName>
        <fullName evidence="1">Uncharacterized protein</fullName>
    </submittedName>
</protein>
<reference evidence="1" key="1">
    <citation type="submission" date="2015-12" db="EMBL/GenBank/DDBJ databases">
        <title>De novo transcriptome assembly of four potential Pierce s Disease insect vectors from Arizona vineyards.</title>
        <authorList>
            <person name="Tassone E.E."/>
        </authorList>
    </citation>
    <scope>NUCLEOTIDE SEQUENCE</scope>
</reference>
<name>A0A1B6D494_9HEMI</name>
<organism evidence="1">
    <name type="scientific">Clastoptera arizonana</name>
    <name type="common">Arizona spittle bug</name>
    <dbReference type="NCBI Taxonomy" id="38151"/>
    <lineage>
        <taxon>Eukaryota</taxon>
        <taxon>Metazoa</taxon>
        <taxon>Ecdysozoa</taxon>
        <taxon>Arthropoda</taxon>
        <taxon>Hexapoda</taxon>
        <taxon>Insecta</taxon>
        <taxon>Pterygota</taxon>
        <taxon>Neoptera</taxon>
        <taxon>Paraneoptera</taxon>
        <taxon>Hemiptera</taxon>
        <taxon>Auchenorrhyncha</taxon>
        <taxon>Cercopoidea</taxon>
        <taxon>Clastopteridae</taxon>
        <taxon>Clastoptera</taxon>
    </lineage>
</organism>
<accession>A0A1B6D494</accession>
<gene>
    <name evidence="1" type="ORF">g.19832</name>
</gene>
<dbReference type="EMBL" id="GEDC01016777">
    <property type="protein sequence ID" value="JAS20521.1"/>
    <property type="molecule type" value="Transcribed_RNA"/>
</dbReference>
<dbReference type="AlphaFoldDB" id="A0A1B6D494"/>
<sequence length="234" mass="27456">MDSKEIILQVFFKQFLVRHKRIMKLNISNNRFEGGNAMKKLAQGINSSETLKEINLGNNPIKETDAFLFLSDISINSQLRFLDLDYIWVAREFHQLLKEMKNRISLEVRVGGIFDGKDNIVSDIQITLLKRANYLGKKSKKKKRKNNKDFGWFLMHLKLENKLKPIKKSKFEELISQDKINLDPGLSDELARKFQNKKKQVDLPLMLEKYLELYPTTENPTIKTKKKTKKQNVK</sequence>
<proteinExistence type="predicted"/>